<gene>
    <name evidence="9" type="ORF">DWX20_03330</name>
</gene>
<dbReference type="InterPro" id="IPR050957">
    <property type="entry name" value="BMP_lipoprotein"/>
</dbReference>
<feature type="signal peptide" evidence="7">
    <location>
        <begin position="1"/>
        <end position="18"/>
    </location>
</feature>
<comment type="subcellular location">
    <subcellularLocation>
        <location evidence="1">Cell membrane</location>
        <topology evidence="1">Lipid-anchor</topology>
    </subcellularLocation>
</comment>
<protein>
    <submittedName>
        <fullName evidence="9">BMP family ABC transporter substrate-binding protein</fullName>
    </submittedName>
</protein>
<dbReference type="SUPFAM" id="SSF53822">
    <property type="entry name" value="Periplasmic binding protein-like I"/>
    <property type="match status" value="1"/>
</dbReference>
<evidence type="ECO:0000256" key="6">
    <source>
        <dbReference type="ARBA" id="ARBA00023288"/>
    </source>
</evidence>
<dbReference type="PANTHER" id="PTHR34296">
    <property type="entry name" value="TRANSCRIPTIONAL ACTIVATOR PROTEIN MED"/>
    <property type="match status" value="1"/>
</dbReference>
<dbReference type="PANTHER" id="PTHR34296:SF2">
    <property type="entry name" value="ABC TRANSPORTER GUANOSINE-BINDING PROTEIN NUPN"/>
    <property type="match status" value="1"/>
</dbReference>
<evidence type="ECO:0000256" key="1">
    <source>
        <dbReference type="ARBA" id="ARBA00004193"/>
    </source>
</evidence>
<dbReference type="CDD" id="cd06354">
    <property type="entry name" value="PBP1_PrnA-like"/>
    <property type="match status" value="1"/>
</dbReference>
<evidence type="ECO:0000256" key="2">
    <source>
        <dbReference type="ARBA" id="ARBA00008610"/>
    </source>
</evidence>
<dbReference type="GO" id="GO:0005886">
    <property type="term" value="C:plasma membrane"/>
    <property type="evidence" value="ECO:0007669"/>
    <property type="project" value="UniProtKB-SubCell"/>
</dbReference>
<organism evidence="9 10">
    <name type="scientific">Solobacterium moorei</name>
    <dbReference type="NCBI Taxonomy" id="102148"/>
    <lineage>
        <taxon>Bacteria</taxon>
        <taxon>Bacillati</taxon>
        <taxon>Bacillota</taxon>
        <taxon>Erysipelotrichia</taxon>
        <taxon>Erysipelotrichales</taxon>
        <taxon>Erysipelotrichaceae</taxon>
        <taxon>Solobacterium</taxon>
    </lineage>
</organism>
<dbReference type="EMBL" id="QRWX01000001">
    <property type="protein sequence ID" value="RGT58086.1"/>
    <property type="molecule type" value="Genomic_DNA"/>
</dbReference>
<name>A0A412PIT3_9FIRM</name>
<keyword evidence="4 7" id="KW-0732">Signal</keyword>
<comment type="caution">
    <text evidence="9">The sequence shown here is derived from an EMBL/GenBank/DDBJ whole genome shotgun (WGS) entry which is preliminary data.</text>
</comment>
<feature type="chain" id="PRO_5038930166" evidence="7">
    <location>
        <begin position="19"/>
        <end position="372"/>
    </location>
</feature>
<dbReference type="Proteomes" id="UP000284731">
    <property type="component" value="Unassembled WGS sequence"/>
</dbReference>
<dbReference type="PROSITE" id="PS51257">
    <property type="entry name" value="PROKAR_LIPOPROTEIN"/>
    <property type="match status" value="1"/>
</dbReference>
<keyword evidence="3" id="KW-1003">Cell membrane</keyword>
<keyword evidence="5" id="KW-0472">Membrane</keyword>
<dbReference type="AlphaFoldDB" id="A0A412PIT3"/>
<evidence type="ECO:0000256" key="4">
    <source>
        <dbReference type="ARBA" id="ARBA00022729"/>
    </source>
</evidence>
<comment type="similarity">
    <text evidence="2">Belongs to the BMP lipoprotein family.</text>
</comment>
<evidence type="ECO:0000313" key="9">
    <source>
        <dbReference type="EMBL" id="RGT58086.1"/>
    </source>
</evidence>
<feature type="domain" description="ABC transporter substrate-binding protein PnrA-like" evidence="8">
    <location>
        <begin position="41"/>
        <end position="339"/>
    </location>
</feature>
<evidence type="ECO:0000256" key="5">
    <source>
        <dbReference type="ARBA" id="ARBA00023136"/>
    </source>
</evidence>
<dbReference type="InterPro" id="IPR028082">
    <property type="entry name" value="Peripla_BP_I"/>
</dbReference>
<reference evidence="9 10" key="1">
    <citation type="submission" date="2018-08" db="EMBL/GenBank/DDBJ databases">
        <title>A genome reference for cultivated species of the human gut microbiota.</title>
        <authorList>
            <person name="Zou Y."/>
            <person name="Xue W."/>
            <person name="Luo G."/>
        </authorList>
    </citation>
    <scope>NUCLEOTIDE SEQUENCE [LARGE SCALE GENOMIC DNA]</scope>
    <source>
        <strain evidence="9 10">AF18-46</strain>
    </source>
</reference>
<accession>A0A412PIT3</accession>
<sequence length="372" mass="39383">MKKLLTSVLSFAMIATMAGCGGDTAKNSNATNTTTGKSTAEVAVVTDVGQLMDKGFNQGTYEGAVKYAEDHKLTHNYYQPANGADATDNDRIDAMKQAIENGAKIIVAPGFLQAKAMETVAKENPDVRFAFVDGWALGLPNVTAIVYKEQEAGYFAGYAAVMEGYTKLGYTGGGGGANPACNRFGYGFVQGASAAAKEKGITVEIKYSYKYGSTFSASTELQTQIAGWYASGTEVVFACGGSMFQSVLSAASEYENAKIIGVDVDQSAESSKVITSAVKGLSSSVERILGQFYDGKWDSELADKAQNLGAAEGATGLPEDTWSMKNFTVEQYKALFKKVADGEIVPDSKTPDDANNADWLKGIPNVTIDFEA</sequence>
<dbReference type="RefSeq" id="WP_006526282.1">
    <property type="nucleotide sequence ID" value="NZ_CABJCF010000001.1"/>
</dbReference>
<evidence type="ECO:0000259" key="8">
    <source>
        <dbReference type="Pfam" id="PF02608"/>
    </source>
</evidence>
<proteinExistence type="inferred from homology"/>
<keyword evidence="6" id="KW-0449">Lipoprotein</keyword>
<evidence type="ECO:0000256" key="7">
    <source>
        <dbReference type="SAM" id="SignalP"/>
    </source>
</evidence>
<evidence type="ECO:0000256" key="3">
    <source>
        <dbReference type="ARBA" id="ARBA00022475"/>
    </source>
</evidence>
<dbReference type="Pfam" id="PF02608">
    <property type="entry name" value="Bmp"/>
    <property type="match status" value="1"/>
</dbReference>
<dbReference type="InterPro" id="IPR003760">
    <property type="entry name" value="PnrA-like"/>
</dbReference>
<dbReference type="Gene3D" id="3.40.50.2300">
    <property type="match status" value="2"/>
</dbReference>
<evidence type="ECO:0000313" key="10">
    <source>
        <dbReference type="Proteomes" id="UP000284731"/>
    </source>
</evidence>